<evidence type="ECO:0000256" key="2">
    <source>
        <dbReference type="ARBA" id="ARBA00020112"/>
    </source>
</evidence>
<dbReference type="OrthoDB" id="9802655at2"/>
<evidence type="ECO:0000256" key="1">
    <source>
        <dbReference type="ARBA" id="ARBA00008168"/>
    </source>
</evidence>
<keyword evidence="3 6" id="KW-0132">Cell division</keyword>
<evidence type="ECO:0000256" key="3">
    <source>
        <dbReference type="ARBA" id="ARBA00022618"/>
    </source>
</evidence>
<dbReference type="FunFam" id="3.30.1070.10:FF:000001">
    <property type="entry name" value="Cell division topological specificity factor"/>
    <property type="match status" value="1"/>
</dbReference>
<dbReference type="Gene3D" id="3.30.1070.10">
    <property type="entry name" value="Cell division topological specificity factor MinE"/>
    <property type="match status" value="1"/>
</dbReference>
<keyword evidence="4 6" id="KW-0131">Cell cycle</keyword>
<dbReference type="STRING" id="1249627.D779_3221"/>
<dbReference type="AlphaFoldDB" id="W9V305"/>
<comment type="similarity">
    <text evidence="1 6">Belongs to the MinE family.</text>
</comment>
<dbReference type="InterPro" id="IPR005527">
    <property type="entry name" value="MinE"/>
</dbReference>
<proteinExistence type="inferred from homology"/>
<dbReference type="NCBIfam" id="TIGR01215">
    <property type="entry name" value="minE"/>
    <property type="match status" value="1"/>
</dbReference>
<dbReference type="Pfam" id="PF03776">
    <property type="entry name" value="MinE"/>
    <property type="match status" value="1"/>
</dbReference>
<evidence type="ECO:0000256" key="4">
    <source>
        <dbReference type="ARBA" id="ARBA00023306"/>
    </source>
</evidence>
<dbReference type="GO" id="GO:0042802">
    <property type="term" value="F:identical protein binding"/>
    <property type="evidence" value="ECO:0007669"/>
    <property type="project" value="UniProtKB-ARBA"/>
</dbReference>
<name>W9V305_9GAMM</name>
<keyword evidence="8" id="KW-1185">Reference proteome</keyword>
<accession>W9V305</accession>
<evidence type="ECO:0000313" key="7">
    <source>
        <dbReference type="EMBL" id="EXJ13858.1"/>
    </source>
</evidence>
<dbReference type="InterPro" id="IPR036707">
    <property type="entry name" value="MinE_sf"/>
</dbReference>
<reference evidence="7 8" key="1">
    <citation type="submission" date="2012-11" db="EMBL/GenBank/DDBJ databases">
        <title>Genome assembly of Thiorhodococcus sp. AK35.</title>
        <authorList>
            <person name="Nupur N."/>
            <person name="Khatri I."/>
            <person name="Subramanian S."/>
            <person name="Pinnaka A."/>
        </authorList>
    </citation>
    <scope>NUCLEOTIDE SEQUENCE [LARGE SCALE GENOMIC DNA]</scope>
    <source>
        <strain evidence="7 8">AK35</strain>
    </source>
</reference>
<dbReference type="GO" id="GO:0051301">
    <property type="term" value="P:cell division"/>
    <property type="evidence" value="ECO:0007669"/>
    <property type="project" value="UniProtKB-KW"/>
</dbReference>
<dbReference type="GO" id="GO:0032955">
    <property type="term" value="P:regulation of division septum assembly"/>
    <property type="evidence" value="ECO:0007669"/>
    <property type="project" value="InterPro"/>
</dbReference>
<evidence type="ECO:0000313" key="8">
    <source>
        <dbReference type="Proteomes" id="UP000019460"/>
    </source>
</evidence>
<sequence length="90" mass="10219">MGLLDYFRSNQPKSSANVAKERLQILVAHDRATRGQPSYLPQLQQEILAVIRKYVDVDLDAVSVNYEQEDSREILELNIVLPDVPSAPRI</sequence>
<evidence type="ECO:0000256" key="5">
    <source>
        <dbReference type="ARBA" id="ARBA00025265"/>
    </source>
</evidence>
<comment type="function">
    <text evidence="5 6">Prevents the cell division inhibition by proteins MinC and MinD at internal division sites while permitting inhibition at polar sites. This ensures cell division at the proper site by restricting the formation of a division septum at the midpoint of the long axis of the cell.</text>
</comment>
<evidence type="ECO:0000256" key="6">
    <source>
        <dbReference type="HAMAP-Rule" id="MF_00262"/>
    </source>
</evidence>
<dbReference type="RefSeq" id="WP_043756142.1">
    <property type="nucleotide sequence ID" value="NZ_AONC01000055.1"/>
</dbReference>
<dbReference type="EMBL" id="AONC01000055">
    <property type="protein sequence ID" value="EXJ13858.1"/>
    <property type="molecule type" value="Genomic_DNA"/>
</dbReference>
<organism evidence="7 8">
    <name type="scientific">Imhoffiella purpurea</name>
    <dbReference type="NCBI Taxonomy" id="1249627"/>
    <lineage>
        <taxon>Bacteria</taxon>
        <taxon>Pseudomonadati</taxon>
        <taxon>Pseudomonadota</taxon>
        <taxon>Gammaproteobacteria</taxon>
        <taxon>Chromatiales</taxon>
        <taxon>Chromatiaceae</taxon>
        <taxon>Imhoffiella</taxon>
    </lineage>
</organism>
<dbReference type="HAMAP" id="MF_00262">
    <property type="entry name" value="MinE"/>
    <property type="match status" value="1"/>
</dbReference>
<dbReference type="SUPFAM" id="SSF55229">
    <property type="entry name" value="Cell division protein MinE topological specificity domain"/>
    <property type="match status" value="1"/>
</dbReference>
<protein>
    <recommendedName>
        <fullName evidence="2 6">Cell division topological specificity factor</fullName>
    </recommendedName>
</protein>
<dbReference type="Proteomes" id="UP000019460">
    <property type="component" value="Unassembled WGS sequence"/>
</dbReference>
<gene>
    <name evidence="6" type="primary">minE</name>
    <name evidence="7" type="ORF">D779_3221</name>
</gene>
<dbReference type="eggNOG" id="COG0851">
    <property type="taxonomic scope" value="Bacteria"/>
</dbReference>
<dbReference type="NCBIfam" id="NF001422">
    <property type="entry name" value="PRK00296.1"/>
    <property type="match status" value="1"/>
</dbReference>
<comment type="caution">
    <text evidence="7">The sequence shown here is derived from an EMBL/GenBank/DDBJ whole genome shotgun (WGS) entry which is preliminary data.</text>
</comment>
<dbReference type="PATRIC" id="fig|1249627.3.peg.3373"/>